<comment type="caution">
    <text evidence="2">The sequence shown here is derived from an EMBL/GenBank/DDBJ whole genome shotgun (WGS) entry which is preliminary data.</text>
</comment>
<keyword evidence="3" id="KW-1185">Reference proteome</keyword>
<feature type="domain" description="TnsA endonuclease N-terminal" evidence="1">
    <location>
        <begin position="44"/>
        <end position="111"/>
    </location>
</feature>
<dbReference type="RefSeq" id="WP_191122537.1">
    <property type="nucleotide sequence ID" value="NZ_CAXBAB010000035.1"/>
</dbReference>
<evidence type="ECO:0000313" key="2">
    <source>
        <dbReference type="EMBL" id="MCD1607700.1"/>
    </source>
</evidence>
<sequence>MKPKQKPKGVWSKPIRHFYSVKNQARFWCESLLERDALLTLEFDEAVESYKAQPVSFAYTAINGKPARYTPDQLAKFSDDRGYQFREIKMAKRVDDALQEKMAWIRRHINDACGAGLEIVTDEDIRLGDSIFNMNMLYPYKRVFINRPEVAKIKKGMPQDICFSELKEYLRRLGFPDTTPFALLAHGEFRFDFSIRLTEQTALIKV</sequence>
<keyword evidence="2" id="KW-0540">Nuclease</keyword>
<dbReference type="GO" id="GO:0004519">
    <property type="term" value="F:endonuclease activity"/>
    <property type="evidence" value="ECO:0007669"/>
    <property type="project" value="UniProtKB-KW"/>
</dbReference>
<reference evidence="2" key="1">
    <citation type="submission" date="2021-08" db="EMBL/GenBank/DDBJ databases">
        <title>Isolation and characterization of neutrophilic mixotrophic iron-oxidizing bacteria from deep-sea hydrothermal vents.</title>
        <authorList>
            <person name="He Y."/>
        </authorList>
    </citation>
    <scope>NUCLEOTIDE SEQUENCE</scope>
    <source>
        <strain evidence="2">IOP_13</strain>
    </source>
</reference>
<protein>
    <submittedName>
        <fullName evidence="2">TnsA endonuclease N-terminal domain-containing protein</fullName>
    </submittedName>
</protein>
<evidence type="ECO:0000313" key="3">
    <source>
        <dbReference type="Proteomes" id="UP001138989"/>
    </source>
</evidence>
<dbReference type="AlphaFoldDB" id="A0A9X1N0M1"/>
<dbReference type="Pfam" id="PF08722">
    <property type="entry name" value="Tn7_TnsA-like_N"/>
    <property type="match status" value="1"/>
</dbReference>
<keyword evidence="2" id="KW-0378">Hydrolase</keyword>
<evidence type="ECO:0000259" key="1">
    <source>
        <dbReference type="Pfam" id="PF08722"/>
    </source>
</evidence>
<gene>
    <name evidence="2" type="ORF">K7H17_07445</name>
</gene>
<dbReference type="Proteomes" id="UP001138989">
    <property type="component" value="Unassembled WGS sequence"/>
</dbReference>
<accession>A0A9X1N0M1</accession>
<dbReference type="InterPro" id="IPR014833">
    <property type="entry name" value="TnsA_N"/>
</dbReference>
<organism evidence="2 3">
    <name type="scientific">Stutzerimonas kunmingensis</name>
    <dbReference type="NCBI Taxonomy" id="1211807"/>
    <lineage>
        <taxon>Bacteria</taxon>
        <taxon>Pseudomonadati</taxon>
        <taxon>Pseudomonadota</taxon>
        <taxon>Gammaproteobacteria</taxon>
        <taxon>Pseudomonadales</taxon>
        <taxon>Pseudomonadaceae</taxon>
        <taxon>Stutzerimonas</taxon>
    </lineage>
</organism>
<proteinExistence type="predicted"/>
<name>A0A9X1N0M1_9GAMM</name>
<keyword evidence="2" id="KW-0255">Endonuclease</keyword>
<dbReference type="EMBL" id="JAINWF010000004">
    <property type="protein sequence ID" value="MCD1607700.1"/>
    <property type="molecule type" value="Genomic_DNA"/>
</dbReference>